<protein>
    <submittedName>
        <fullName evidence="2">Uncharacterized protein</fullName>
    </submittedName>
</protein>
<feature type="compositionally biased region" description="Polar residues" evidence="1">
    <location>
        <begin position="1"/>
        <end position="18"/>
    </location>
</feature>
<organism evidence="2 3">
    <name type="scientific">Paramecium tetraurelia</name>
    <dbReference type="NCBI Taxonomy" id="5888"/>
    <lineage>
        <taxon>Eukaryota</taxon>
        <taxon>Sar</taxon>
        <taxon>Alveolata</taxon>
        <taxon>Ciliophora</taxon>
        <taxon>Intramacronucleata</taxon>
        <taxon>Oligohymenophorea</taxon>
        <taxon>Peniculida</taxon>
        <taxon>Parameciidae</taxon>
        <taxon>Paramecium</taxon>
    </lineage>
</organism>
<proteinExistence type="predicted"/>
<dbReference type="Proteomes" id="UP000000600">
    <property type="component" value="Unassembled WGS sequence"/>
</dbReference>
<gene>
    <name evidence="2" type="ORF">GSPATT00005610001</name>
</gene>
<dbReference type="EMBL" id="CT868019">
    <property type="protein sequence ID" value="CAK62364.1"/>
    <property type="molecule type" value="Genomic_DNA"/>
</dbReference>
<feature type="compositionally biased region" description="Polar residues" evidence="1">
    <location>
        <begin position="34"/>
        <end position="45"/>
    </location>
</feature>
<dbReference type="InParanoid" id="A0BUZ7"/>
<feature type="compositionally biased region" description="Polar residues" evidence="1">
    <location>
        <begin position="94"/>
        <end position="110"/>
    </location>
</feature>
<name>A0BUZ7_PARTE</name>
<reference evidence="2 3" key="1">
    <citation type="journal article" date="2006" name="Nature">
        <title>Global trends of whole-genome duplications revealed by the ciliate Paramecium tetraurelia.</title>
        <authorList>
            <consortium name="Genoscope"/>
            <person name="Aury J.-M."/>
            <person name="Jaillon O."/>
            <person name="Duret L."/>
            <person name="Noel B."/>
            <person name="Jubin C."/>
            <person name="Porcel B.M."/>
            <person name="Segurens B."/>
            <person name="Daubin V."/>
            <person name="Anthouard V."/>
            <person name="Aiach N."/>
            <person name="Arnaiz O."/>
            <person name="Billaut A."/>
            <person name="Beisson J."/>
            <person name="Blanc I."/>
            <person name="Bouhouche K."/>
            <person name="Camara F."/>
            <person name="Duharcourt S."/>
            <person name="Guigo R."/>
            <person name="Gogendeau D."/>
            <person name="Katinka M."/>
            <person name="Keller A.-M."/>
            <person name="Kissmehl R."/>
            <person name="Klotz C."/>
            <person name="Koll F."/>
            <person name="Le Moue A."/>
            <person name="Lepere C."/>
            <person name="Malinsky S."/>
            <person name="Nowacki M."/>
            <person name="Nowak J.K."/>
            <person name="Plattner H."/>
            <person name="Poulain J."/>
            <person name="Ruiz F."/>
            <person name="Serrano V."/>
            <person name="Zagulski M."/>
            <person name="Dessen P."/>
            <person name="Betermier M."/>
            <person name="Weissenbach J."/>
            <person name="Scarpelli C."/>
            <person name="Schachter V."/>
            <person name="Sperling L."/>
            <person name="Meyer E."/>
            <person name="Cohen J."/>
            <person name="Wincker P."/>
        </authorList>
    </citation>
    <scope>NUCLEOTIDE SEQUENCE [LARGE SCALE GENOMIC DNA]</scope>
    <source>
        <strain evidence="2 3">Stock d4-2</strain>
    </source>
</reference>
<keyword evidence="3" id="KW-1185">Reference proteome</keyword>
<feature type="region of interest" description="Disordered" evidence="1">
    <location>
        <begin position="1"/>
        <end position="48"/>
    </location>
</feature>
<dbReference type="AlphaFoldDB" id="A0BUZ7"/>
<feature type="region of interest" description="Disordered" evidence="1">
    <location>
        <begin position="87"/>
        <end position="110"/>
    </location>
</feature>
<dbReference type="RefSeq" id="XP_001429762.1">
    <property type="nucleotide sequence ID" value="XM_001429725.1"/>
</dbReference>
<dbReference type="GeneID" id="5015546"/>
<dbReference type="KEGG" id="ptm:GSPATT00005610001"/>
<sequence length="172" mass="19744">MKKISQQMLSLMNKNIQLDQPYPNDLKKNKSKPKTANTERTQSKTQKNDLLEYFKKDRNTLTQLVNSSKTNLQGSKSIDNLQQKCQKSEPLKNGQFNADTRIQTDEGNSTKRQILKQKNLSLATISLDAQSIDKMLKNQLSKQPQTTKQSYNQSPQKLNQIAYQDIKRSIAI</sequence>
<accession>A0BUZ7</accession>
<evidence type="ECO:0000313" key="3">
    <source>
        <dbReference type="Proteomes" id="UP000000600"/>
    </source>
</evidence>
<dbReference type="HOGENOM" id="CLU_1558228_0_0_1"/>
<evidence type="ECO:0000256" key="1">
    <source>
        <dbReference type="SAM" id="MobiDB-lite"/>
    </source>
</evidence>
<evidence type="ECO:0000313" key="2">
    <source>
        <dbReference type="EMBL" id="CAK62364.1"/>
    </source>
</evidence>